<feature type="compositionally biased region" description="Polar residues" evidence="1">
    <location>
        <begin position="113"/>
        <end position="124"/>
    </location>
</feature>
<dbReference type="EMBL" id="AE014295">
    <property type="protein sequence ID" value="AAN24844.1"/>
    <property type="molecule type" value="Genomic_DNA"/>
</dbReference>
<proteinExistence type="predicted"/>
<feature type="region of interest" description="Disordered" evidence="1">
    <location>
        <begin position="103"/>
        <end position="130"/>
    </location>
</feature>
<evidence type="ECO:0000256" key="1">
    <source>
        <dbReference type="SAM" id="MobiDB-lite"/>
    </source>
</evidence>
<dbReference type="EnsemblBacteria" id="AAN24844">
    <property type="protein sequence ID" value="AAN24844"/>
    <property type="gene ID" value="BL1039"/>
</dbReference>
<evidence type="ECO:0000313" key="3">
    <source>
        <dbReference type="Proteomes" id="UP000000439"/>
    </source>
</evidence>
<name>Q8G5H4_BIFLO</name>
<sequence length="259" mass="28423">MRMAISMEPKNASRHNTARTSAVCHQIVRKSVIFSKSHCQSTGNRASSAMTAYKPTMTATEATIILRKVNRYAQASSTDPRMIAKAKMKAPAAKVPIHPISAISPKTMKTPPHITTSKAQSRPTTNRKRYRPTTCAVRETGISPRMALCPADSSDDAGPNALIHAIADAKPPSPPIRPLTTCSSTWVDIITSDTTIDNTGKTSRNTIFATLNRPVPTQSNRHCFTTDFQLIVTIPLKQICERQLHTRFHMPQPSLSIPQ</sequence>
<protein>
    <submittedName>
        <fullName evidence="2">Uncharacterized protein</fullName>
    </submittedName>
</protein>
<dbReference type="AlphaFoldDB" id="Q8G5H4"/>
<evidence type="ECO:0000313" key="2">
    <source>
        <dbReference type="EMBL" id="AAN24844.1"/>
    </source>
</evidence>
<dbReference type="Proteomes" id="UP000000439">
    <property type="component" value="Chromosome"/>
</dbReference>
<gene>
    <name evidence="2" type="ordered locus">BL1039</name>
</gene>
<dbReference type="KEGG" id="blo:BL1039"/>
<dbReference type="HOGENOM" id="CLU_1096970_0_0_11"/>
<reference evidence="2 3" key="1">
    <citation type="journal article" date="2002" name="Proc. Natl. Acad. Sci. U.S.A.">
        <title>The genome sequence of Bifidobacterium longum reflects its adaptation to the human gastrointestinal tract.</title>
        <authorList>
            <person name="Schell M.A."/>
            <person name="Karmirantzou M."/>
            <person name="Snel B."/>
            <person name="Vilanova D."/>
            <person name="Berger B."/>
            <person name="Pessi G."/>
            <person name="Zwahlen M.C."/>
            <person name="Desiere F."/>
            <person name="Bork P."/>
            <person name="Delley M."/>
            <person name="Pridmore R.D."/>
            <person name="Arigoni F."/>
        </authorList>
    </citation>
    <scope>NUCLEOTIDE SEQUENCE [LARGE SCALE GENOMIC DNA]</scope>
    <source>
        <strain evidence="3">NCC 2705</strain>
    </source>
</reference>
<accession>Q8G5H4</accession>
<keyword evidence="3" id="KW-1185">Reference proteome</keyword>
<organism evidence="2 3">
    <name type="scientific">Bifidobacterium longum (strain NCC 2705)</name>
    <dbReference type="NCBI Taxonomy" id="206672"/>
    <lineage>
        <taxon>Bacteria</taxon>
        <taxon>Bacillati</taxon>
        <taxon>Actinomycetota</taxon>
        <taxon>Actinomycetes</taxon>
        <taxon>Bifidobacteriales</taxon>
        <taxon>Bifidobacteriaceae</taxon>
        <taxon>Bifidobacterium</taxon>
    </lineage>
</organism>